<feature type="chain" id="PRO_5031510119" evidence="1">
    <location>
        <begin position="22"/>
        <end position="581"/>
    </location>
</feature>
<gene>
    <name evidence="2" type="ORF">ACAT0790_LOCUS25011</name>
</gene>
<dbReference type="AlphaFoldDB" id="A0A7S1MNS4"/>
<reference evidence="2" key="1">
    <citation type="submission" date="2021-01" db="EMBL/GenBank/DDBJ databases">
        <authorList>
            <person name="Corre E."/>
            <person name="Pelletier E."/>
            <person name="Niang G."/>
            <person name="Scheremetjew M."/>
            <person name="Finn R."/>
            <person name="Kale V."/>
            <person name="Holt S."/>
            <person name="Cochrane G."/>
            <person name="Meng A."/>
            <person name="Brown T."/>
            <person name="Cohen L."/>
        </authorList>
    </citation>
    <scope>NUCLEOTIDE SEQUENCE</scope>
    <source>
        <strain evidence="2">OF101</strain>
    </source>
</reference>
<evidence type="ECO:0000256" key="1">
    <source>
        <dbReference type="SAM" id="SignalP"/>
    </source>
</evidence>
<evidence type="ECO:0000313" key="2">
    <source>
        <dbReference type="EMBL" id="CAD9136976.1"/>
    </source>
</evidence>
<feature type="signal peptide" evidence="1">
    <location>
        <begin position="1"/>
        <end position="21"/>
    </location>
</feature>
<name>A0A7S1MNS4_ALECA</name>
<keyword evidence="1" id="KW-0732">Signal</keyword>
<dbReference type="EMBL" id="HBGE01041437">
    <property type="protein sequence ID" value="CAD9136976.1"/>
    <property type="molecule type" value="Transcribed_RNA"/>
</dbReference>
<accession>A0A7S1MNS4</accession>
<protein>
    <submittedName>
        <fullName evidence="2">Uncharacterized protein</fullName>
    </submittedName>
</protein>
<sequence>MAPAVLLRSVIPAALFALSDATCVTPLSTTGYDTARCTSASASCSTNEGTFSLSGCRVSNKCHLPSSVPAGYDTTNCAATATDRKSVRQCTVACAANYAGTPAAMCSSNNGAFSFSGCAKTCTAPSTIPAEYDFTGCMGTKTTGQCSVSCATGYQGSVTDTCATAGGAFAVTGCTAKPTCTLPSSSSMYDTSSCAATSSSKLNVDQCTLTCATNYAGTPTKACGGSAFTFNGCARACTLPSTTTGYDVSQCQGTKSTSQCTLSCAAGYTGTASKTCSTAGGTFTLSGCLPLPTCTTPSTIPTGYIATACDTSSAGKNVQQCSMSCDTSNHYEGTASPVCSSNGGTFSFTGCTAKKVCHLPSSTTGYGTASCAATTSARLREDQCSVTCATGYAGTPTDSCSSNNGAFTFGGCSRACTLPSTTTGYDVSNCQGTKTSAQCTVSCASGYTGTAVDACSTAAGSHTLSGCSQAPQCALPTTTTGYITTGCAATTSNRLYASLCTVACDTANQYEMTAISTSSCGLTCASGYTGTPSASCPTSATDFTFSGCTSSSVAGGAARAESMVGILSAVFFLGRYLAGSA</sequence>
<organism evidence="2">
    <name type="scientific">Alexandrium catenella</name>
    <name type="common">Red tide dinoflagellate</name>
    <name type="synonym">Gonyaulax catenella</name>
    <dbReference type="NCBI Taxonomy" id="2925"/>
    <lineage>
        <taxon>Eukaryota</taxon>
        <taxon>Sar</taxon>
        <taxon>Alveolata</taxon>
        <taxon>Dinophyceae</taxon>
        <taxon>Gonyaulacales</taxon>
        <taxon>Pyrocystaceae</taxon>
        <taxon>Alexandrium</taxon>
    </lineage>
</organism>
<proteinExistence type="predicted"/>